<evidence type="ECO:0000256" key="1">
    <source>
        <dbReference type="SAM" id="Phobius"/>
    </source>
</evidence>
<dbReference type="RefSeq" id="WP_079727278.1">
    <property type="nucleotide sequence ID" value="NZ_FUZP01000001.1"/>
</dbReference>
<sequence>MSYLRALWHHLASPSAIYGLIVYASLITATAADDDNGPRSIFAFSAVTLVAFWIAHVFSAALGHRGGEHRGTVTVARSVRHALAESVGMLEAAILPSIPLLMGVFGLLTGDEAVAWALRVVLVTLAGLGYSALAIRGNRWWWCVLGCLVSTAIGAGIIFLEAILH</sequence>
<feature type="transmembrane region" description="Helical" evidence="1">
    <location>
        <begin position="7"/>
        <end position="29"/>
    </location>
</feature>
<accession>A0A1T5J3U8</accession>
<keyword evidence="1" id="KW-0472">Membrane</keyword>
<keyword evidence="3" id="KW-1185">Reference proteome</keyword>
<organism evidence="2 3">
    <name type="scientific">Okibacterium fritillariae</name>
    <dbReference type="NCBI Taxonomy" id="123320"/>
    <lineage>
        <taxon>Bacteria</taxon>
        <taxon>Bacillati</taxon>
        <taxon>Actinomycetota</taxon>
        <taxon>Actinomycetes</taxon>
        <taxon>Micrococcales</taxon>
        <taxon>Microbacteriaceae</taxon>
        <taxon>Okibacterium</taxon>
    </lineage>
</organism>
<evidence type="ECO:0000313" key="2">
    <source>
        <dbReference type="EMBL" id="SKC46125.1"/>
    </source>
</evidence>
<keyword evidence="1" id="KW-0812">Transmembrane</keyword>
<evidence type="ECO:0000313" key="3">
    <source>
        <dbReference type="Proteomes" id="UP000190857"/>
    </source>
</evidence>
<feature type="transmembrane region" description="Helical" evidence="1">
    <location>
        <begin position="83"/>
        <end position="108"/>
    </location>
</feature>
<dbReference type="EMBL" id="FUZP01000001">
    <property type="protein sequence ID" value="SKC46125.1"/>
    <property type="molecule type" value="Genomic_DNA"/>
</dbReference>
<dbReference type="OrthoDB" id="4978814at2"/>
<protein>
    <submittedName>
        <fullName evidence="2">Uncharacterized protein</fullName>
    </submittedName>
</protein>
<feature type="transmembrane region" description="Helical" evidence="1">
    <location>
        <begin position="114"/>
        <end position="133"/>
    </location>
</feature>
<proteinExistence type="predicted"/>
<name>A0A1T5J3U8_9MICO</name>
<dbReference type="AlphaFoldDB" id="A0A1T5J3U8"/>
<gene>
    <name evidence="2" type="ORF">SAMN06309945_1196</name>
</gene>
<reference evidence="2 3" key="1">
    <citation type="submission" date="2017-02" db="EMBL/GenBank/DDBJ databases">
        <authorList>
            <person name="Peterson S.W."/>
        </authorList>
    </citation>
    <scope>NUCLEOTIDE SEQUENCE [LARGE SCALE GENOMIC DNA]</scope>
    <source>
        <strain evidence="2 3">VKM Ac-2059</strain>
    </source>
</reference>
<feature type="transmembrane region" description="Helical" evidence="1">
    <location>
        <begin position="41"/>
        <end position="62"/>
    </location>
</feature>
<dbReference type="Proteomes" id="UP000190857">
    <property type="component" value="Unassembled WGS sequence"/>
</dbReference>
<keyword evidence="1" id="KW-1133">Transmembrane helix</keyword>
<feature type="transmembrane region" description="Helical" evidence="1">
    <location>
        <begin position="140"/>
        <end position="164"/>
    </location>
</feature>